<evidence type="ECO:0000313" key="1">
    <source>
        <dbReference type="EMBL" id="KAG0569743.1"/>
    </source>
</evidence>
<sequence>MTLVVTSEVLLHCRPCTSRPAIYMSSIPVPGNQKETFRGNDFCYCEMPAARGELHALRRPGFTIPAACLQVGSGAQTPSACSRSAARTILVKWFSCDDYCVTPLIA</sequence>
<reference evidence="1 2" key="1">
    <citation type="submission" date="2020-06" db="EMBL/GenBank/DDBJ databases">
        <title>WGS assembly of Ceratodon purpureus strain R40.</title>
        <authorList>
            <person name="Carey S.B."/>
            <person name="Jenkins J."/>
            <person name="Shu S."/>
            <person name="Lovell J.T."/>
            <person name="Sreedasyam A."/>
            <person name="Maumus F."/>
            <person name="Tiley G.P."/>
            <person name="Fernandez-Pozo N."/>
            <person name="Barry K."/>
            <person name="Chen C."/>
            <person name="Wang M."/>
            <person name="Lipzen A."/>
            <person name="Daum C."/>
            <person name="Saski C.A."/>
            <person name="Payton A.C."/>
            <person name="Mcbreen J.C."/>
            <person name="Conrad R.E."/>
            <person name="Kollar L.M."/>
            <person name="Olsson S."/>
            <person name="Huttunen S."/>
            <person name="Landis J.B."/>
            <person name="Wickett N.J."/>
            <person name="Johnson M.G."/>
            <person name="Rensing S.A."/>
            <person name="Grimwood J."/>
            <person name="Schmutz J."/>
            <person name="Mcdaniel S.F."/>
        </authorList>
    </citation>
    <scope>NUCLEOTIDE SEQUENCE [LARGE SCALE GENOMIC DNA]</scope>
    <source>
        <strain evidence="1 2">R40</strain>
    </source>
</reference>
<keyword evidence="2" id="KW-1185">Reference proteome</keyword>
<dbReference type="Proteomes" id="UP000822688">
    <property type="component" value="Chromosome 6"/>
</dbReference>
<dbReference type="AlphaFoldDB" id="A0A8T0HDX2"/>
<protein>
    <submittedName>
        <fullName evidence="1">Uncharacterized protein</fullName>
    </submittedName>
</protein>
<dbReference type="EMBL" id="CM026427">
    <property type="protein sequence ID" value="KAG0569743.1"/>
    <property type="molecule type" value="Genomic_DNA"/>
</dbReference>
<organism evidence="1 2">
    <name type="scientific">Ceratodon purpureus</name>
    <name type="common">Fire moss</name>
    <name type="synonym">Dicranum purpureum</name>
    <dbReference type="NCBI Taxonomy" id="3225"/>
    <lineage>
        <taxon>Eukaryota</taxon>
        <taxon>Viridiplantae</taxon>
        <taxon>Streptophyta</taxon>
        <taxon>Embryophyta</taxon>
        <taxon>Bryophyta</taxon>
        <taxon>Bryophytina</taxon>
        <taxon>Bryopsida</taxon>
        <taxon>Dicranidae</taxon>
        <taxon>Pseudoditrichales</taxon>
        <taxon>Ditrichaceae</taxon>
        <taxon>Ceratodon</taxon>
    </lineage>
</organism>
<comment type="caution">
    <text evidence="1">The sequence shown here is derived from an EMBL/GenBank/DDBJ whole genome shotgun (WGS) entry which is preliminary data.</text>
</comment>
<gene>
    <name evidence="1" type="ORF">KC19_6G113100</name>
</gene>
<evidence type="ECO:0000313" key="2">
    <source>
        <dbReference type="Proteomes" id="UP000822688"/>
    </source>
</evidence>
<proteinExistence type="predicted"/>
<name>A0A8T0HDX2_CERPU</name>
<accession>A0A8T0HDX2</accession>